<comment type="caution">
    <text evidence="2">The sequence shown here is derived from an EMBL/GenBank/DDBJ whole genome shotgun (WGS) entry which is preliminary data.</text>
</comment>
<keyword evidence="3" id="KW-1185">Reference proteome</keyword>
<dbReference type="Proteomes" id="UP001249851">
    <property type="component" value="Unassembled WGS sequence"/>
</dbReference>
<protein>
    <submittedName>
        <fullName evidence="2">Uncharacterized protein</fullName>
    </submittedName>
</protein>
<organism evidence="2 3">
    <name type="scientific">Acropora cervicornis</name>
    <name type="common">Staghorn coral</name>
    <dbReference type="NCBI Taxonomy" id="6130"/>
    <lineage>
        <taxon>Eukaryota</taxon>
        <taxon>Metazoa</taxon>
        <taxon>Cnidaria</taxon>
        <taxon>Anthozoa</taxon>
        <taxon>Hexacorallia</taxon>
        <taxon>Scleractinia</taxon>
        <taxon>Astrocoeniina</taxon>
        <taxon>Acroporidae</taxon>
        <taxon>Acropora</taxon>
    </lineage>
</organism>
<feature type="compositionally biased region" description="Polar residues" evidence="1">
    <location>
        <begin position="60"/>
        <end position="76"/>
    </location>
</feature>
<name>A0AAD9QEH5_ACRCE</name>
<gene>
    <name evidence="2" type="ORF">P5673_018052</name>
</gene>
<feature type="region of interest" description="Disordered" evidence="1">
    <location>
        <begin position="116"/>
        <end position="217"/>
    </location>
</feature>
<proteinExistence type="predicted"/>
<feature type="non-terminal residue" evidence="2">
    <location>
        <position position="1"/>
    </location>
</feature>
<dbReference type="EMBL" id="JARQWQ010000040">
    <property type="protein sequence ID" value="KAK2559420.1"/>
    <property type="molecule type" value="Genomic_DNA"/>
</dbReference>
<accession>A0AAD9QEH5</accession>
<evidence type="ECO:0000256" key="1">
    <source>
        <dbReference type="SAM" id="MobiDB-lite"/>
    </source>
</evidence>
<dbReference type="AlphaFoldDB" id="A0AAD9QEH5"/>
<sequence>MTPRGVGEPAIQFGLSQVSMPNKGLVLARESVQSMPSVDAKQGPRPKRISSGYPKCRCQTRASSQGNQFSPSQVTMPNKGLVPSESVQVIPSVDAKQGPCPKGISSGYPKCRCQTRASSLQGNRFSPSQVSMPNKGLVPSESVQVIPSVDAKQGPRPKGITSGYPKCRYQTRASSQGNQFRPPQVSMPKRGLVPRESVQAFPSVNHKQGPRPKGISL</sequence>
<feature type="region of interest" description="Disordered" evidence="1">
    <location>
        <begin position="34"/>
        <end position="80"/>
    </location>
</feature>
<evidence type="ECO:0000313" key="3">
    <source>
        <dbReference type="Proteomes" id="UP001249851"/>
    </source>
</evidence>
<reference evidence="2" key="1">
    <citation type="journal article" date="2023" name="G3 (Bethesda)">
        <title>Whole genome assembly and annotation of the endangered Caribbean coral Acropora cervicornis.</title>
        <authorList>
            <person name="Selwyn J.D."/>
            <person name="Vollmer S.V."/>
        </authorList>
    </citation>
    <scope>NUCLEOTIDE SEQUENCE</scope>
    <source>
        <strain evidence="2">K2</strain>
    </source>
</reference>
<reference evidence="2" key="2">
    <citation type="journal article" date="2023" name="Science">
        <title>Genomic signatures of disease resistance in endangered staghorn corals.</title>
        <authorList>
            <person name="Vollmer S.V."/>
            <person name="Selwyn J.D."/>
            <person name="Despard B.A."/>
            <person name="Roesel C.L."/>
        </authorList>
    </citation>
    <scope>NUCLEOTIDE SEQUENCE</scope>
    <source>
        <strain evidence="2">K2</strain>
    </source>
</reference>
<evidence type="ECO:0000313" key="2">
    <source>
        <dbReference type="EMBL" id="KAK2559420.1"/>
    </source>
</evidence>
<feature type="compositionally biased region" description="Polar residues" evidence="1">
    <location>
        <begin position="171"/>
        <end position="181"/>
    </location>
</feature>
<feature type="compositionally biased region" description="Polar residues" evidence="1">
    <location>
        <begin position="116"/>
        <end position="132"/>
    </location>
</feature>